<dbReference type="Proteomes" id="UP000250572">
    <property type="component" value="Unassembled WGS sequence"/>
</dbReference>
<evidence type="ECO:0000313" key="2">
    <source>
        <dbReference type="Proteomes" id="UP000250572"/>
    </source>
</evidence>
<dbReference type="AlphaFoldDB" id="A0A315V1J6"/>
<reference evidence="1 2" key="1">
    <citation type="journal article" date="2018" name="G3 (Bethesda)">
        <title>A High-Quality Reference Genome for the Invasive Mosquitofish Gambusia affinis Using a Chicago Library.</title>
        <authorList>
            <person name="Hoffberg S.L."/>
            <person name="Troendle N.J."/>
            <person name="Glenn T.C."/>
            <person name="Mahmud O."/>
            <person name="Louha S."/>
            <person name="Chalopin D."/>
            <person name="Bennetzen J.L."/>
            <person name="Mauricio R."/>
        </authorList>
    </citation>
    <scope>NUCLEOTIDE SEQUENCE [LARGE SCALE GENOMIC DNA]</scope>
    <source>
        <strain evidence="1">NE01/NJP1002.9</strain>
        <tissue evidence="1">Muscle</tissue>
    </source>
</reference>
<dbReference type="EMBL" id="NHOQ01002408">
    <property type="protein sequence ID" value="PWA17114.1"/>
    <property type="molecule type" value="Genomic_DNA"/>
</dbReference>
<comment type="caution">
    <text evidence="1">The sequence shown here is derived from an EMBL/GenBank/DDBJ whole genome shotgun (WGS) entry which is preliminary data.</text>
</comment>
<accession>A0A315V1J6</accession>
<dbReference type="SUPFAM" id="SSF47266">
    <property type="entry name" value="4-helical cytokines"/>
    <property type="match status" value="1"/>
</dbReference>
<evidence type="ECO:0008006" key="3">
    <source>
        <dbReference type="Google" id="ProtNLM"/>
    </source>
</evidence>
<dbReference type="Gene3D" id="1.20.1250.10">
    <property type="match status" value="1"/>
</dbReference>
<proteinExistence type="predicted"/>
<feature type="non-terminal residue" evidence="1">
    <location>
        <position position="260"/>
    </location>
</feature>
<sequence>MDPSASVPASPPAPDLRHHYSYEKKVYGCGVIVRLRDWGQNVRGELESIISFSGSDRNHGLLGVACACMVLLVEGLVARNAATKCTAGGSCKLREMANLTRRQMRDSLSDFDKVNGEHLGTWLPGFPELEVHLNSTLDASKVLCSLTFMVEGLEKILEDQNDLNPTNILLHNVLRETITWVKMLKDCMKHSFKVECPKKILPPKMPEYTFERKQWSHTLLMSAEKYLGWLQRNITDRKARQISKKTLHASSTGSKYLKGS</sequence>
<protein>
    <recommendedName>
        <fullName evidence="3">Ciliary neurotrophic factor</fullName>
    </recommendedName>
</protein>
<organism evidence="1 2">
    <name type="scientific">Gambusia affinis</name>
    <name type="common">Western mosquitofish</name>
    <name type="synonym">Heterandria affinis</name>
    <dbReference type="NCBI Taxonomy" id="33528"/>
    <lineage>
        <taxon>Eukaryota</taxon>
        <taxon>Metazoa</taxon>
        <taxon>Chordata</taxon>
        <taxon>Craniata</taxon>
        <taxon>Vertebrata</taxon>
        <taxon>Euteleostomi</taxon>
        <taxon>Actinopterygii</taxon>
        <taxon>Neopterygii</taxon>
        <taxon>Teleostei</taxon>
        <taxon>Neoteleostei</taxon>
        <taxon>Acanthomorphata</taxon>
        <taxon>Ovalentaria</taxon>
        <taxon>Atherinomorphae</taxon>
        <taxon>Cyprinodontiformes</taxon>
        <taxon>Poeciliidae</taxon>
        <taxon>Poeciliinae</taxon>
        <taxon>Gambusia</taxon>
    </lineage>
</organism>
<gene>
    <name evidence="1" type="ORF">CCH79_00013305</name>
</gene>
<evidence type="ECO:0000313" key="1">
    <source>
        <dbReference type="EMBL" id="PWA17114.1"/>
    </source>
</evidence>
<name>A0A315V1J6_GAMAF</name>
<keyword evidence="2" id="KW-1185">Reference proteome</keyword>
<dbReference type="InterPro" id="IPR009079">
    <property type="entry name" value="4_helix_cytokine-like_core"/>
</dbReference>